<dbReference type="SUPFAM" id="SSF50341">
    <property type="entry name" value="CheW-like"/>
    <property type="match status" value="1"/>
</dbReference>
<dbReference type="GO" id="GO:0007165">
    <property type="term" value="P:signal transduction"/>
    <property type="evidence" value="ECO:0007669"/>
    <property type="project" value="InterPro"/>
</dbReference>
<evidence type="ECO:0000313" key="2">
    <source>
        <dbReference type="EMBL" id="QEA16654.1"/>
    </source>
</evidence>
<reference evidence="2 3" key="1">
    <citation type="journal article" date="2013" name="J. Microbiol. Biotechnol.">
        <title>Novosphingobium ginsenosidimutans sp. nov., with the ability to convert ginsenoside.</title>
        <authorList>
            <person name="Kim J.K."/>
            <person name="He D."/>
            <person name="Liu Q.M."/>
            <person name="Park H.Y."/>
            <person name="Jung M.S."/>
            <person name="Yoon M.H."/>
            <person name="Kim S.C."/>
            <person name="Im W.T."/>
        </authorList>
    </citation>
    <scope>NUCLEOTIDE SEQUENCE [LARGE SCALE GENOMIC DNA]</scope>
    <source>
        <strain evidence="2 3">FW-6</strain>
    </source>
</reference>
<gene>
    <name evidence="2" type="ORF">FRF71_11210</name>
</gene>
<dbReference type="GO" id="GO:0006935">
    <property type="term" value="P:chemotaxis"/>
    <property type="evidence" value="ECO:0007669"/>
    <property type="project" value="InterPro"/>
</dbReference>
<dbReference type="OrthoDB" id="7390823at2"/>
<dbReference type="EMBL" id="CP042345">
    <property type="protein sequence ID" value="QEA16654.1"/>
    <property type="molecule type" value="Genomic_DNA"/>
</dbReference>
<evidence type="ECO:0000259" key="1">
    <source>
        <dbReference type="PROSITE" id="PS50851"/>
    </source>
</evidence>
<name>A0A5B8S650_9SPHN</name>
<dbReference type="AlphaFoldDB" id="A0A5B8S650"/>
<dbReference type="Proteomes" id="UP000321172">
    <property type="component" value="Chromosome"/>
</dbReference>
<dbReference type="Pfam" id="PF01584">
    <property type="entry name" value="CheW"/>
    <property type="match status" value="1"/>
</dbReference>
<sequence>MTNDLLIARVDGERIALSAIEVQSVIELGEIVPVPLAPFPVVGLTTQRSRTLTVIDVALALGLPPTGPAARFAVVVEIAGVGYALAVDAVENVIPALGPAQPVKIKLAPGWAHSAVGMVDTSIGTVLLVDLARLVAGPELEAA</sequence>
<dbReference type="KEGG" id="ngf:FRF71_11210"/>
<dbReference type="RefSeq" id="WP_147090733.1">
    <property type="nucleotide sequence ID" value="NZ_BAABJD010000005.1"/>
</dbReference>
<dbReference type="InterPro" id="IPR036061">
    <property type="entry name" value="CheW-like_dom_sf"/>
</dbReference>
<dbReference type="InterPro" id="IPR002545">
    <property type="entry name" value="CheW-lke_dom"/>
</dbReference>
<accession>A0A5B8S650</accession>
<dbReference type="Gene3D" id="2.30.30.40">
    <property type="entry name" value="SH3 Domains"/>
    <property type="match status" value="1"/>
</dbReference>
<organism evidence="2 3">
    <name type="scientific">Novosphingobium ginsenosidimutans</name>
    <dbReference type="NCBI Taxonomy" id="1176536"/>
    <lineage>
        <taxon>Bacteria</taxon>
        <taxon>Pseudomonadati</taxon>
        <taxon>Pseudomonadota</taxon>
        <taxon>Alphaproteobacteria</taxon>
        <taxon>Sphingomonadales</taxon>
        <taxon>Sphingomonadaceae</taxon>
        <taxon>Novosphingobium</taxon>
    </lineage>
</organism>
<protein>
    <submittedName>
        <fullName evidence="2">Chemotaxis protein CheW</fullName>
    </submittedName>
</protein>
<dbReference type="SMART" id="SM00260">
    <property type="entry name" value="CheW"/>
    <property type="match status" value="1"/>
</dbReference>
<dbReference type="Gene3D" id="2.40.50.180">
    <property type="entry name" value="CheA-289, Domain 4"/>
    <property type="match status" value="1"/>
</dbReference>
<keyword evidence="3" id="KW-1185">Reference proteome</keyword>
<dbReference type="PROSITE" id="PS50851">
    <property type="entry name" value="CHEW"/>
    <property type="match status" value="1"/>
</dbReference>
<feature type="domain" description="CheW-like" evidence="1">
    <location>
        <begin position="2"/>
        <end position="140"/>
    </location>
</feature>
<proteinExistence type="predicted"/>
<evidence type="ECO:0000313" key="3">
    <source>
        <dbReference type="Proteomes" id="UP000321172"/>
    </source>
</evidence>